<sequence length="198" mass="22502">MSDQPDDDVKPTEEDGEDSKEDQSENTRNSRTKSPQKTQKKKSTSKSPSRKGRANKIYRTPVTPEPEELLFREKSFVLDCNAALSRPEKKHNKSMQHSLSKTLKYFIISPRQNLNKSTSIDGPVVDKFHREGAGAVYLKLRNEFGAGHSQETINGHAQFMQGVKEVQGYNGKYGFRRNTPFLRQQPTPFEPAIILPTH</sequence>
<dbReference type="KEGG" id="bgt:106072486"/>
<name>A0A2C9L690_BIOGL</name>
<dbReference type="AlphaFoldDB" id="A0A2C9L690"/>
<feature type="compositionally biased region" description="Basic residues" evidence="1">
    <location>
        <begin position="38"/>
        <end position="56"/>
    </location>
</feature>
<evidence type="ECO:0000313" key="3">
    <source>
        <dbReference type="Proteomes" id="UP000076420"/>
    </source>
</evidence>
<dbReference type="InterPro" id="IPR028027">
    <property type="entry name" value="SPMAP1"/>
</dbReference>
<protein>
    <submittedName>
        <fullName evidence="2">Uncharacterized protein</fullName>
    </submittedName>
</protein>
<evidence type="ECO:0000256" key="1">
    <source>
        <dbReference type="SAM" id="MobiDB-lite"/>
    </source>
</evidence>
<dbReference type="VEuPathDB" id="VectorBase:BGLB027424"/>
<reference evidence="2" key="1">
    <citation type="submission" date="2020-05" db="UniProtKB">
        <authorList>
            <consortium name="EnsemblMetazoa"/>
        </authorList>
    </citation>
    <scope>IDENTIFICATION</scope>
    <source>
        <strain evidence="2">BB02</strain>
    </source>
</reference>
<evidence type="ECO:0000313" key="2">
    <source>
        <dbReference type="EnsemblMetazoa" id="BGLB027424-PA"/>
    </source>
</evidence>
<dbReference type="PANTHER" id="PTHR34221">
    <property type="entry name" value="HYPOTHETICAL PROTEIN LOC691189"/>
    <property type="match status" value="1"/>
</dbReference>
<dbReference type="PANTHER" id="PTHR34221:SF4">
    <property type="entry name" value="CHROMOSOME LG9 OPEN READING FRAME, HUMAN C17ORF98"/>
    <property type="match status" value="1"/>
</dbReference>
<dbReference type="OrthoDB" id="9935043at2759"/>
<dbReference type="STRING" id="6526.A0A2C9L690"/>
<dbReference type="EnsemblMetazoa" id="BGLB027424-RA">
    <property type="protein sequence ID" value="BGLB027424-PA"/>
    <property type="gene ID" value="BGLB027424"/>
</dbReference>
<feature type="region of interest" description="Disordered" evidence="1">
    <location>
        <begin position="1"/>
        <end position="65"/>
    </location>
</feature>
<organism evidence="2 3">
    <name type="scientific">Biomphalaria glabrata</name>
    <name type="common">Bloodfluke planorb</name>
    <name type="synonym">Freshwater snail</name>
    <dbReference type="NCBI Taxonomy" id="6526"/>
    <lineage>
        <taxon>Eukaryota</taxon>
        <taxon>Metazoa</taxon>
        <taxon>Spiralia</taxon>
        <taxon>Lophotrochozoa</taxon>
        <taxon>Mollusca</taxon>
        <taxon>Gastropoda</taxon>
        <taxon>Heterobranchia</taxon>
        <taxon>Euthyneura</taxon>
        <taxon>Panpulmonata</taxon>
        <taxon>Hygrophila</taxon>
        <taxon>Lymnaeoidea</taxon>
        <taxon>Planorbidae</taxon>
        <taxon>Biomphalaria</taxon>
    </lineage>
</organism>
<gene>
    <name evidence="2" type="primary">106072486</name>
</gene>
<dbReference type="Pfam" id="PF15075">
    <property type="entry name" value="SPMAP1-like"/>
    <property type="match status" value="1"/>
</dbReference>
<dbReference type="VEuPathDB" id="VectorBase:BGLAX_038604"/>
<dbReference type="Proteomes" id="UP000076420">
    <property type="component" value="Unassembled WGS sequence"/>
</dbReference>
<proteinExistence type="predicted"/>
<accession>A0A2C9L690</accession>